<evidence type="ECO:0000313" key="2">
    <source>
        <dbReference type="Proteomes" id="UP000237105"/>
    </source>
</evidence>
<sequence length="103" mass="11537">MTCSGTSEFRQSLENLLHGACVVFQDALPGSDLCRPKFQVDTICGMCGLEVETAMHWVFSNELLAILGRQAGLWTLIKDKHGKQLVDIFFGAWRNGMYLSRNL</sequence>
<evidence type="ECO:0000313" key="1">
    <source>
        <dbReference type="EMBL" id="PON59828.1"/>
    </source>
</evidence>
<proteinExistence type="predicted"/>
<dbReference type="Proteomes" id="UP000237105">
    <property type="component" value="Unassembled WGS sequence"/>
</dbReference>
<gene>
    <name evidence="1" type="ORF">PanWU01x14_157230</name>
</gene>
<comment type="caution">
    <text evidence="1">The sequence shown here is derived from an EMBL/GenBank/DDBJ whole genome shotgun (WGS) entry which is preliminary data.</text>
</comment>
<reference evidence="2" key="1">
    <citation type="submission" date="2016-06" db="EMBL/GenBank/DDBJ databases">
        <title>Parallel loss of symbiosis genes in relatives of nitrogen-fixing non-legume Parasponia.</title>
        <authorList>
            <person name="Van Velzen R."/>
            <person name="Holmer R."/>
            <person name="Bu F."/>
            <person name="Rutten L."/>
            <person name="Van Zeijl A."/>
            <person name="Liu W."/>
            <person name="Santuari L."/>
            <person name="Cao Q."/>
            <person name="Sharma T."/>
            <person name="Shen D."/>
            <person name="Roswanjaya Y."/>
            <person name="Wardhani T."/>
            <person name="Kalhor M.S."/>
            <person name="Jansen J."/>
            <person name="Van den Hoogen J."/>
            <person name="Gungor B."/>
            <person name="Hartog M."/>
            <person name="Hontelez J."/>
            <person name="Verver J."/>
            <person name="Yang W.-C."/>
            <person name="Schijlen E."/>
            <person name="Repin R."/>
            <person name="Schilthuizen M."/>
            <person name="Schranz E."/>
            <person name="Heidstra R."/>
            <person name="Miyata K."/>
            <person name="Fedorova E."/>
            <person name="Kohlen W."/>
            <person name="Bisseling T."/>
            <person name="Smit S."/>
            <person name="Geurts R."/>
        </authorList>
    </citation>
    <scope>NUCLEOTIDE SEQUENCE [LARGE SCALE GENOMIC DNA]</scope>
    <source>
        <strain evidence="2">cv. WU1-14</strain>
    </source>
</reference>
<dbReference type="EMBL" id="JXTB01000136">
    <property type="protein sequence ID" value="PON59828.1"/>
    <property type="molecule type" value="Genomic_DNA"/>
</dbReference>
<protein>
    <submittedName>
        <fullName evidence="1">Uncharacterized protein</fullName>
    </submittedName>
</protein>
<accession>A0A2P5CFN1</accession>
<dbReference type="AlphaFoldDB" id="A0A2P5CFN1"/>
<name>A0A2P5CFN1_PARAD</name>
<organism evidence="1 2">
    <name type="scientific">Parasponia andersonii</name>
    <name type="common">Sponia andersonii</name>
    <dbReference type="NCBI Taxonomy" id="3476"/>
    <lineage>
        <taxon>Eukaryota</taxon>
        <taxon>Viridiplantae</taxon>
        <taxon>Streptophyta</taxon>
        <taxon>Embryophyta</taxon>
        <taxon>Tracheophyta</taxon>
        <taxon>Spermatophyta</taxon>
        <taxon>Magnoliopsida</taxon>
        <taxon>eudicotyledons</taxon>
        <taxon>Gunneridae</taxon>
        <taxon>Pentapetalae</taxon>
        <taxon>rosids</taxon>
        <taxon>fabids</taxon>
        <taxon>Rosales</taxon>
        <taxon>Cannabaceae</taxon>
        <taxon>Parasponia</taxon>
    </lineage>
</organism>
<keyword evidence="2" id="KW-1185">Reference proteome</keyword>